<dbReference type="RefSeq" id="YP_008240159.1">
    <property type="nucleotide sequence ID" value="NC_021782.1"/>
</dbReference>
<accession>S4TP14</accession>
<evidence type="ECO:0000313" key="2">
    <source>
        <dbReference type="Proteomes" id="UP000014996"/>
    </source>
</evidence>
<reference evidence="1 2" key="1">
    <citation type="journal article" date="2013" name="BMC Genomics">
        <title>Genomic characterization provides new insight into Salmonella phage diversity.</title>
        <authorList>
            <person name="Moreno Switt A.I."/>
            <person name="Orsi R.H."/>
            <person name="den Bakker H.C."/>
            <person name="Vongkamjan K."/>
            <person name="Altier C."/>
            <person name="Wiedmann M."/>
        </authorList>
    </citation>
    <scope>NUCLEOTIDE SEQUENCE [LARGE SCALE GENOMIC DNA]</scope>
</reference>
<dbReference type="GeneID" id="16254522"/>
<keyword evidence="2" id="KW-1185">Reference proteome</keyword>
<protein>
    <submittedName>
        <fullName evidence="1">Uncharacterized protein</fullName>
    </submittedName>
</protein>
<proteinExistence type="predicted"/>
<dbReference type="EMBL" id="KC139520">
    <property type="protein sequence ID" value="AGF88341.1"/>
    <property type="molecule type" value="Genomic_DNA"/>
</dbReference>
<evidence type="ECO:0000313" key="1">
    <source>
        <dbReference type="EMBL" id="AGF88341.1"/>
    </source>
</evidence>
<dbReference type="OrthoDB" id="28046at10239"/>
<dbReference type="Proteomes" id="UP000014996">
    <property type="component" value="Segment"/>
</dbReference>
<name>S4TP14_9CAUD</name>
<gene>
    <name evidence="1" type="ORF">SP076_00050</name>
</gene>
<sequence>MSKREWKVIGICIVALIAILCVRTAFGSEMQVSNPVFEKVEIQRVHDDDAAVTCWVLYAPADKSVRSDSYSISCLPNSVINPKAIDK</sequence>
<organism evidence="1 2">
    <name type="scientific">Salmonella phage FSL SP-076</name>
    <dbReference type="NCBI Taxonomy" id="1173762"/>
    <lineage>
        <taxon>Viruses</taxon>
        <taxon>Duplodnaviria</taxon>
        <taxon>Heunggongvirae</taxon>
        <taxon>Uroviricota</taxon>
        <taxon>Caudoviricetes</taxon>
        <taxon>Schitoviridae</taxon>
        <taxon>Humphriesvirinae</taxon>
        <taxon>Ithacavirus</taxon>
        <taxon>Ithacavirus SP076</taxon>
    </lineage>
</organism>
<dbReference type="KEGG" id="vg:16254522"/>